<dbReference type="InterPro" id="IPR036192">
    <property type="entry name" value="Cell_div_ZapA-like_sf"/>
</dbReference>
<dbReference type="GO" id="GO:0030428">
    <property type="term" value="C:cell septum"/>
    <property type="evidence" value="ECO:0007669"/>
    <property type="project" value="TreeGrafter"/>
</dbReference>
<evidence type="ECO:0000256" key="8">
    <source>
        <dbReference type="ARBA" id="ARBA00026068"/>
    </source>
</evidence>
<dbReference type="InterPro" id="IPR053712">
    <property type="entry name" value="Bac_CellDiv_Activator"/>
</dbReference>
<dbReference type="Proteomes" id="UP000244180">
    <property type="component" value="Unassembled WGS sequence"/>
</dbReference>
<dbReference type="PANTHER" id="PTHR34981:SF1">
    <property type="entry name" value="CELL DIVISION PROTEIN ZAPA"/>
    <property type="match status" value="1"/>
</dbReference>
<feature type="coiled-coil region" evidence="10">
    <location>
        <begin position="79"/>
        <end position="176"/>
    </location>
</feature>
<dbReference type="GO" id="GO:0000921">
    <property type="term" value="P:septin ring assembly"/>
    <property type="evidence" value="ECO:0007669"/>
    <property type="project" value="TreeGrafter"/>
</dbReference>
<evidence type="ECO:0000256" key="6">
    <source>
        <dbReference type="ARBA" id="ARBA00023306"/>
    </source>
</evidence>
<sequence length="201" mass="23641">MKEPISTQVSIFGETYMLKGTAPPEHLRRVAEYVDAKMKEIARRNDRLDHKKTAVLAALNIADELMRLERERTEVAEGLAAARALVREREQDVRRLEAELDEARREREALARQEAELRKERDELRTALEALEREREELRRERADLLRENEALRHERTELLREREELRRERDELFLLLDETSAPREAAPARIIRRENTGSGG</sequence>
<proteinExistence type="predicted"/>
<dbReference type="SUPFAM" id="SSF102829">
    <property type="entry name" value="Cell division protein ZapA-like"/>
    <property type="match status" value="1"/>
</dbReference>
<evidence type="ECO:0000256" key="2">
    <source>
        <dbReference type="ARBA" id="ARBA00015195"/>
    </source>
</evidence>
<evidence type="ECO:0000256" key="10">
    <source>
        <dbReference type="SAM" id="Coils"/>
    </source>
</evidence>
<evidence type="ECO:0000256" key="5">
    <source>
        <dbReference type="ARBA" id="ARBA00023210"/>
    </source>
</evidence>
<organism evidence="11 12">
    <name type="scientific">Hydrogenibacillus schlegelii</name>
    <name type="common">Bacillus schlegelii</name>
    <dbReference type="NCBI Taxonomy" id="1484"/>
    <lineage>
        <taxon>Bacteria</taxon>
        <taxon>Bacillati</taxon>
        <taxon>Bacillota</taxon>
        <taxon>Bacilli</taxon>
        <taxon>Bacillales</taxon>
        <taxon>Bacillales Family X. Incertae Sedis</taxon>
        <taxon>Hydrogenibacillus</taxon>
    </lineage>
</organism>
<gene>
    <name evidence="11" type="ORF">HSCHL_1668</name>
</gene>
<dbReference type="GO" id="GO:0032153">
    <property type="term" value="C:cell division site"/>
    <property type="evidence" value="ECO:0007669"/>
    <property type="project" value="TreeGrafter"/>
</dbReference>
<keyword evidence="4" id="KW-0132">Cell division</keyword>
<comment type="subcellular location">
    <subcellularLocation>
        <location evidence="1">Cytoplasm</location>
    </subcellularLocation>
</comment>
<evidence type="ECO:0000256" key="9">
    <source>
        <dbReference type="ARBA" id="ARBA00033158"/>
    </source>
</evidence>
<dbReference type="EMBL" id="PEBV01000013">
    <property type="protein sequence ID" value="PTQ53603.1"/>
    <property type="molecule type" value="Genomic_DNA"/>
</dbReference>
<evidence type="ECO:0000313" key="12">
    <source>
        <dbReference type="Proteomes" id="UP000244180"/>
    </source>
</evidence>
<evidence type="ECO:0000256" key="4">
    <source>
        <dbReference type="ARBA" id="ARBA00022618"/>
    </source>
</evidence>
<dbReference type="PANTHER" id="PTHR34981">
    <property type="entry name" value="CELL DIVISION PROTEIN ZAPA"/>
    <property type="match status" value="1"/>
</dbReference>
<dbReference type="Gene3D" id="6.10.250.790">
    <property type="match status" value="1"/>
</dbReference>
<comment type="function">
    <text evidence="7">Activator of cell division through the inhibition of FtsZ GTPase activity, therefore promoting FtsZ assembly into bundles of protofilaments necessary for the formation of the division Z ring. It is recruited early at mid-cell but it is not essential for cell division.</text>
</comment>
<keyword evidence="3" id="KW-0963">Cytoplasm</keyword>
<dbReference type="GO" id="GO:0043093">
    <property type="term" value="P:FtsZ-dependent cytokinesis"/>
    <property type="evidence" value="ECO:0007669"/>
    <property type="project" value="TreeGrafter"/>
</dbReference>
<comment type="caution">
    <text evidence="11">The sequence shown here is derived from an EMBL/GenBank/DDBJ whole genome shotgun (WGS) entry which is preliminary data.</text>
</comment>
<keyword evidence="10" id="KW-0175">Coiled coil</keyword>
<keyword evidence="6" id="KW-0131">Cell cycle</keyword>
<dbReference type="GO" id="GO:0005829">
    <property type="term" value="C:cytosol"/>
    <property type="evidence" value="ECO:0007669"/>
    <property type="project" value="TreeGrafter"/>
</dbReference>
<name>A0A2T5GBN4_HYDSH</name>
<accession>A0A2T5GBN4</accession>
<dbReference type="Pfam" id="PF05164">
    <property type="entry name" value="ZapA"/>
    <property type="match status" value="1"/>
</dbReference>
<evidence type="ECO:0000256" key="1">
    <source>
        <dbReference type="ARBA" id="ARBA00004496"/>
    </source>
</evidence>
<dbReference type="InterPro" id="IPR007838">
    <property type="entry name" value="Cell_div_ZapA-like"/>
</dbReference>
<keyword evidence="5" id="KW-0717">Septation</keyword>
<comment type="subunit">
    <text evidence="8">Homodimer. Interacts with FtsZ.</text>
</comment>
<evidence type="ECO:0000313" key="11">
    <source>
        <dbReference type="EMBL" id="PTQ53603.1"/>
    </source>
</evidence>
<evidence type="ECO:0000256" key="7">
    <source>
        <dbReference type="ARBA" id="ARBA00024910"/>
    </source>
</evidence>
<reference evidence="11 12" key="1">
    <citation type="submission" date="2017-08" db="EMBL/GenBank/DDBJ databases">
        <title>Burning lignite coal seam in the remote Altai Mountains harbors a hydrogen-driven thermophilic microbial community.</title>
        <authorList>
            <person name="Kadnikov V.V."/>
            <person name="Mardanov A.V."/>
            <person name="Ivasenko D."/>
            <person name="Beletsky A.V."/>
            <person name="Karnachuk O.V."/>
            <person name="Ravin N.V."/>
        </authorList>
    </citation>
    <scope>NUCLEOTIDE SEQUENCE [LARGE SCALE GENOMIC DNA]</scope>
    <source>
        <strain evidence="11">AL33</strain>
    </source>
</reference>
<dbReference type="GO" id="GO:0000917">
    <property type="term" value="P:division septum assembly"/>
    <property type="evidence" value="ECO:0007669"/>
    <property type="project" value="UniProtKB-KW"/>
</dbReference>
<protein>
    <recommendedName>
        <fullName evidence="2">Cell division protein ZapA</fullName>
    </recommendedName>
    <alternativeName>
        <fullName evidence="9">Z ring-associated protein ZapA</fullName>
    </alternativeName>
</protein>
<dbReference type="AlphaFoldDB" id="A0A2T5GBN4"/>
<evidence type="ECO:0000256" key="3">
    <source>
        <dbReference type="ARBA" id="ARBA00022490"/>
    </source>
</evidence>
<dbReference type="RefSeq" id="WP_273000070.1">
    <property type="nucleotide sequence ID" value="NZ_PEBV01000013.1"/>
</dbReference>